<feature type="region of interest" description="Disordered" evidence="1">
    <location>
        <begin position="43"/>
        <end position="99"/>
    </location>
</feature>
<evidence type="ECO:0000313" key="4">
    <source>
        <dbReference type="Proteomes" id="UP000654075"/>
    </source>
</evidence>
<keyword evidence="4" id="KW-1185">Reference proteome</keyword>
<dbReference type="Proteomes" id="UP000654075">
    <property type="component" value="Unassembled WGS sequence"/>
</dbReference>
<reference evidence="3" key="1">
    <citation type="submission" date="2021-02" db="EMBL/GenBank/DDBJ databases">
        <authorList>
            <person name="Dougan E. K."/>
            <person name="Rhodes N."/>
            <person name="Thang M."/>
            <person name="Chan C."/>
        </authorList>
    </citation>
    <scope>NUCLEOTIDE SEQUENCE</scope>
</reference>
<protein>
    <submittedName>
        <fullName evidence="3">Uncharacterized protein</fullName>
    </submittedName>
</protein>
<dbReference type="GO" id="GO:0004402">
    <property type="term" value="F:histone acetyltransferase activity"/>
    <property type="evidence" value="ECO:0007669"/>
    <property type="project" value="TreeGrafter"/>
</dbReference>
<dbReference type="PANTHER" id="PTHR20916:SF26">
    <property type="entry name" value="CYSTEINE-RICH PROTEIN 2-BINDING PROTEIN"/>
    <property type="match status" value="1"/>
</dbReference>
<keyword evidence="2" id="KW-0732">Signal</keyword>
<evidence type="ECO:0000256" key="2">
    <source>
        <dbReference type="SAM" id="SignalP"/>
    </source>
</evidence>
<evidence type="ECO:0000256" key="1">
    <source>
        <dbReference type="SAM" id="MobiDB-lite"/>
    </source>
</evidence>
<feature type="region of interest" description="Disordered" evidence="1">
    <location>
        <begin position="253"/>
        <end position="278"/>
    </location>
</feature>
<gene>
    <name evidence="3" type="ORF">PGLA1383_LOCUS8706</name>
</gene>
<feature type="chain" id="PRO_5032790606" evidence="2">
    <location>
        <begin position="21"/>
        <end position="418"/>
    </location>
</feature>
<dbReference type="AlphaFoldDB" id="A0A813DLJ2"/>
<dbReference type="EMBL" id="CAJNNV010004004">
    <property type="protein sequence ID" value="CAE8589977.1"/>
    <property type="molecule type" value="Genomic_DNA"/>
</dbReference>
<name>A0A813DLJ2_POLGL</name>
<feature type="compositionally biased region" description="Basic and acidic residues" evidence="1">
    <location>
        <begin position="267"/>
        <end position="278"/>
    </location>
</feature>
<feature type="compositionally biased region" description="Low complexity" evidence="1">
    <location>
        <begin position="58"/>
        <end position="93"/>
    </location>
</feature>
<sequence>MMPRWQAVCLQLTLVLQSLALLVSPMTVQSPEVALAATVSECGRIPPDRATDPTTVPEDNNSNSNKKNDKNNNNNKKNNNNKNNNENNNNNNNDEFGLSPLHVGPVPALGADGLRRCHIRRFGDKLRLLPRPVAGSGGLVRFALQGGLHLRPYEEVELGVAGGSLLVLPQKVGGRQVKIHQMPTAELREDDEELEDGVNYRGADNSTLLLWGAVTLARRFGERAVASSSRLHKGPGGLAPDAWILQQLVSQGLSDDSPSGCGSVSDSSHRKDSPRRQPLELPAILRKARWLLLSPRDEFPALEATACFAAAVEVLTPGGILVVAGLNDMYDRPGWQEGFHSFMLQRPGRFEPFLRIGTTILFSQPRFAQAYRGALFAGMPPGMFINDQHPKFMYGGEILIVSAVLVPKSTLLFLAERE</sequence>
<feature type="compositionally biased region" description="Low complexity" evidence="1">
    <location>
        <begin position="254"/>
        <end position="266"/>
    </location>
</feature>
<organism evidence="3 4">
    <name type="scientific">Polarella glacialis</name>
    <name type="common">Dinoflagellate</name>
    <dbReference type="NCBI Taxonomy" id="89957"/>
    <lineage>
        <taxon>Eukaryota</taxon>
        <taxon>Sar</taxon>
        <taxon>Alveolata</taxon>
        <taxon>Dinophyceae</taxon>
        <taxon>Suessiales</taxon>
        <taxon>Suessiaceae</taxon>
        <taxon>Polarella</taxon>
    </lineage>
</organism>
<accession>A0A813DLJ2</accession>
<comment type="caution">
    <text evidence="3">The sequence shown here is derived from an EMBL/GenBank/DDBJ whole genome shotgun (WGS) entry which is preliminary data.</text>
</comment>
<proteinExistence type="predicted"/>
<feature type="non-terminal residue" evidence="3">
    <location>
        <position position="1"/>
    </location>
</feature>
<feature type="signal peptide" evidence="2">
    <location>
        <begin position="1"/>
        <end position="20"/>
    </location>
</feature>
<evidence type="ECO:0000313" key="3">
    <source>
        <dbReference type="EMBL" id="CAE8589977.1"/>
    </source>
</evidence>
<dbReference type="PANTHER" id="PTHR20916">
    <property type="entry name" value="CYSTEINE AND GLYCINE-RICH PROTEIN 2 BINDING PROTEIN"/>
    <property type="match status" value="1"/>
</dbReference>